<dbReference type="EnsemblPlants" id="EMT22370">
    <property type="protein sequence ID" value="EMT22370"/>
    <property type="gene ID" value="F775_15514"/>
</dbReference>
<reference evidence="2" key="1">
    <citation type="submission" date="2015-06" db="UniProtKB">
        <authorList>
            <consortium name="EnsemblPlants"/>
        </authorList>
    </citation>
    <scope>IDENTIFICATION</scope>
</reference>
<protein>
    <submittedName>
        <fullName evidence="2">Uncharacterized protein</fullName>
    </submittedName>
</protein>
<evidence type="ECO:0000313" key="2">
    <source>
        <dbReference type="EnsemblPlants" id="EMT22370"/>
    </source>
</evidence>
<organism evidence="2">
    <name type="scientific">Aegilops tauschii</name>
    <name type="common">Tausch's goatgrass</name>
    <name type="synonym">Aegilops squarrosa</name>
    <dbReference type="NCBI Taxonomy" id="37682"/>
    <lineage>
        <taxon>Eukaryota</taxon>
        <taxon>Viridiplantae</taxon>
        <taxon>Streptophyta</taxon>
        <taxon>Embryophyta</taxon>
        <taxon>Tracheophyta</taxon>
        <taxon>Spermatophyta</taxon>
        <taxon>Magnoliopsida</taxon>
        <taxon>Liliopsida</taxon>
        <taxon>Poales</taxon>
        <taxon>Poaceae</taxon>
        <taxon>BOP clade</taxon>
        <taxon>Pooideae</taxon>
        <taxon>Triticodae</taxon>
        <taxon>Triticeae</taxon>
        <taxon>Triticinae</taxon>
        <taxon>Aegilops</taxon>
    </lineage>
</organism>
<accession>M8BBW9</accession>
<dbReference type="AlphaFoldDB" id="M8BBW9"/>
<feature type="compositionally biased region" description="Basic residues" evidence="1">
    <location>
        <begin position="80"/>
        <end position="92"/>
    </location>
</feature>
<sequence>MAAAAPGDTWHLPPRWEAASRAGGGPRITLQVVTDRVAPAGPDGQRAQELLEQLHQKKLRQQGIDPATHKPMAAADTASRPRRHCRTRKRMTPRSEAAAGFNPFPVCADYGSRFVEDLSGANAAALYGQFGGGMECPDDDAGFGAGDYSYVLDVSENLGCGETSSNSSN</sequence>
<feature type="region of interest" description="Disordered" evidence="1">
    <location>
        <begin position="61"/>
        <end position="98"/>
    </location>
</feature>
<dbReference type="ExpressionAtlas" id="M8BBW9">
    <property type="expression patterns" value="baseline"/>
</dbReference>
<feature type="region of interest" description="Disordered" evidence="1">
    <location>
        <begin position="1"/>
        <end position="26"/>
    </location>
</feature>
<name>M8BBW9_AEGTA</name>
<proteinExistence type="predicted"/>
<evidence type="ECO:0000256" key="1">
    <source>
        <dbReference type="SAM" id="MobiDB-lite"/>
    </source>
</evidence>